<dbReference type="HAMAP" id="MF_00489">
    <property type="entry name" value="UPF0178"/>
    <property type="match status" value="1"/>
</dbReference>
<name>A0ABT1NL31_9FIRM</name>
<gene>
    <name evidence="3" type="ORF">LJD61_14890</name>
</gene>
<sequence>MKILVDADACPVKDIILEISQKYNIEAIFVCSLSHYSNYYEKHGLDPVYVDNVSQSADLAIINRAREGDIVVTGDYGLAAIILSKGAFAISFDGKLFDDNNIDELLAKRHETLKSLRSGGRVKGPAKRSIKDNEEFLCSLERLIKII</sequence>
<evidence type="ECO:0000313" key="4">
    <source>
        <dbReference type="Proteomes" id="UP001651880"/>
    </source>
</evidence>
<reference evidence="3 4" key="1">
    <citation type="submission" date="2021-10" db="EMBL/GenBank/DDBJ databases">
        <title>Lutispora strain m25 sp. nov., a thermophilic, non-spore-forming bacterium isolated from a lab-scale methanogenic bioreactor digesting anaerobic sludge.</title>
        <authorList>
            <person name="El Houari A."/>
            <person name="Mcdonald J."/>
        </authorList>
    </citation>
    <scope>NUCLEOTIDE SEQUENCE [LARGE SCALE GENOMIC DNA]</scope>
    <source>
        <strain evidence="4">m25</strain>
    </source>
</reference>
<keyword evidence="4" id="KW-1185">Reference proteome</keyword>
<dbReference type="Pfam" id="PF02639">
    <property type="entry name" value="DUF188"/>
    <property type="match status" value="1"/>
</dbReference>
<dbReference type="Proteomes" id="UP001651880">
    <property type="component" value="Unassembled WGS sequence"/>
</dbReference>
<accession>A0ABT1NL31</accession>
<proteinExistence type="inferred from homology"/>
<evidence type="ECO:0000256" key="2">
    <source>
        <dbReference type="HAMAP-Rule" id="MF_00489"/>
    </source>
</evidence>
<comment type="similarity">
    <text evidence="1 2">Belongs to the UPF0178 family.</text>
</comment>
<dbReference type="InterPro" id="IPR003791">
    <property type="entry name" value="UPF0178"/>
</dbReference>
<organism evidence="3 4">
    <name type="scientific">Lutispora saccharofermentans</name>
    <dbReference type="NCBI Taxonomy" id="3024236"/>
    <lineage>
        <taxon>Bacteria</taxon>
        <taxon>Bacillati</taxon>
        <taxon>Bacillota</taxon>
        <taxon>Clostridia</taxon>
        <taxon>Lutisporales</taxon>
        <taxon>Lutisporaceae</taxon>
        <taxon>Lutispora</taxon>
    </lineage>
</organism>
<protein>
    <recommendedName>
        <fullName evidence="2">UPF0178 protein LJD61_14890</fullName>
    </recommendedName>
</protein>
<dbReference type="NCBIfam" id="NF001095">
    <property type="entry name" value="PRK00124.1"/>
    <property type="match status" value="1"/>
</dbReference>
<dbReference type="PANTHER" id="PTHR35146">
    <property type="entry name" value="UPF0178 PROTEIN YAII"/>
    <property type="match status" value="1"/>
</dbReference>
<comment type="caution">
    <text evidence="3">The sequence shown here is derived from an EMBL/GenBank/DDBJ whole genome shotgun (WGS) entry which is preliminary data.</text>
</comment>
<dbReference type="PANTHER" id="PTHR35146:SF1">
    <property type="entry name" value="UPF0178 PROTEIN YAII"/>
    <property type="match status" value="1"/>
</dbReference>
<evidence type="ECO:0000256" key="1">
    <source>
        <dbReference type="ARBA" id="ARBA00008522"/>
    </source>
</evidence>
<dbReference type="EMBL" id="JAJEKE010000015">
    <property type="protein sequence ID" value="MCQ1530823.1"/>
    <property type="molecule type" value="Genomic_DNA"/>
</dbReference>
<dbReference type="RefSeq" id="WP_255228345.1">
    <property type="nucleotide sequence ID" value="NZ_JAJEKE010000015.1"/>
</dbReference>
<evidence type="ECO:0000313" key="3">
    <source>
        <dbReference type="EMBL" id="MCQ1530823.1"/>
    </source>
</evidence>